<organism evidence="2 3">
    <name type="scientific">Streptomyces regalis</name>
    <dbReference type="NCBI Taxonomy" id="68262"/>
    <lineage>
        <taxon>Bacteria</taxon>
        <taxon>Bacillati</taxon>
        <taxon>Actinomycetota</taxon>
        <taxon>Actinomycetes</taxon>
        <taxon>Kitasatosporales</taxon>
        <taxon>Streptomycetaceae</taxon>
        <taxon>Streptomyces</taxon>
    </lineage>
</organism>
<dbReference type="GO" id="GO:0003824">
    <property type="term" value="F:catalytic activity"/>
    <property type="evidence" value="ECO:0007669"/>
    <property type="project" value="UniProtKB-ARBA"/>
</dbReference>
<evidence type="ECO:0000313" key="2">
    <source>
        <dbReference type="EMBL" id="KUL20653.1"/>
    </source>
</evidence>
<reference evidence="3" key="1">
    <citation type="submission" date="2015-10" db="EMBL/GenBank/DDBJ databases">
        <authorList>
            <person name="Ju K.-S."/>
            <person name="Doroghazi J.R."/>
            <person name="Metcalf W.W."/>
        </authorList>
    </citation>
    <scope>NUCLEOTIDE SEQUENCE [LARGE SCALE GENOMIC DNA]</scope>
    <source>
        <strain evidence="3">NRRL 3151</strain>
    </source>
</reference>
<dbReference type="InterPro" id="IPR029058">
    <property type="entry name" value="AB_hydrolase_fold"/>
</dbReference>
<sequence>MADTFVLISGACHSGWTWRLVAERLRAAGHRVLAPDLPGLADGDDPREHSLADVGDFIVDLVERHDLRDVTLVGHSWGGYPLTAAAPRLAPRLRKLVYWSAFVPAEGQSLMDEVPPHYAEMFRQIAAASGNDGILFPYEVFTSAFMQDGEESAQRLVHGLLVPQPLRYFTETVTPVDPAALGVPASYVVGTEDLALPPGEYGWTPRFPQRLGPDTPVIEYAGTHEAQFTRPEELTAALLKA</sequence>
<dbReference type="AlphaFoldDB" id="A0A101J5L8"/>
<dbReference type="OrthoDB" id="9773549at2"/>
<gene>
    <name evidence="2" type="ORF">ADL12_48175</name>
</gene>
<dbReference type="PANTHER" id="PTHR37017:SF11">
    <property type="entry name" value="ESTERASE_LIPASE_THIOESTERASE DOMAIN-CONTAINING PROTEIN"/>
    <property type="match status" value="1"/>
</dbReference>
<feature type="domain" description="AB hydrolase-1" evidence="1">
    <location>
        <begin position="5"/>
        <end position="236"/>
    </location>
</feature>
<evidence type="ECO:0000259" key="1">
    <source>
        <dbReference type="Pfam" id="PF12697"/>
    </source>
</evidence>
<dbReference type="InterPro" id="IPR052897">
    <property type="entry name" value="Sec-Metab_Biosynth_Hydrolase"/>
</dbReference>
<dbReference type="RefSeq" id="WP_062715575.1">
    <property type="nucleotide sequence ID" value="NZ_LLZG01000420.1"/>
</dbReference>
<keyword evidence="3" id="KW-1185">Reference proteome</keyword>
<dbReference type="EMBL" id="LLZG01000420">
    <property type="protein sequence ID" value="KUL20653.1"/>
    <property type="molecule type" value="Genomic_DNA"/>
</dbReference>
<dbReference type="Pfam" id="PF12697">
    <property type="entry name" value="Abhydrolase_6"/>
    <property type="match status" value="1"/>
</dbReference>
<name>A0A101J5L8_9ACTN</name>
<dbReference type="Proteomes" id="UP000053923">
    <property type="component" value="Unassembled WGS sequence"/>
</dbReference>
<dbReference type="InterPro" id="IPR000073">
    <property type="entry name" value="AB_hydrolase_1"/>
</dbReference>
<dbReference type="PANTHER" id="PTHR37017">
    <property type="entry name" value="AB HYDROLASE-1 DOMAIN-CONTAINING PROTEIN-RELATED"/>
    <property type="match status" value="1"/>
</dbReference>
<accession>A0A101J5L8</accession>
<comment type="caution">
    <text evidence="2">The sequence shown here is derived from an EMBL/GenBank/DDBJ whole genome shotgun (WGS) entry which is preliminary data.</text>
</comment>
<dbReference type="SUPFAM" id="SSF53474">
    <property type="entry name" value="alpha/beta-Hydrolases"/>
    <property type="match status" value="1"/>
</dbReference>
<proteinExistence type="predicted"/>
<evidence type="ECO:0000313" key="3">
    <source>
        <dbReference type="Proteomes" id="UP000053923"/>
    </source>
</evidence>
<protein>
    <submittedName>
        <fullName evidence="2">Esterase</fullName>
    </submittedName>
</protein>
<dbReference type="Gene3D" id="3.40.50.1820">
    <property type="entry name" value="alpha/beta hydrolase"/>
    <property type="match status" value="1"/>
</dbReference>